<organism evidence="1 2">
    <name type="scientific">Macroventuria anomochaeta</name>
    <dbReference type="NCBI Taxonomy" id="301207"/>
    <lineage>
        <taxon>Eukaryota</taxon>
        <taxon>Fungi</taxon>
        <taxon>Dikarya</taxon>
        <taxon>Ascomycota</taxon>
        <taxon>Pezizomycotina</taxon>
        <taxon>Dothideomycetes</taxon>
        <taxon>Pleosporomycetidae</taxon>
        <taxon>Pleosporales</taxon>
        <taxon>Pleosporineae</taxon>
        <taxon>Didymellaceae</taxon>
        <taxon>Macroventuria</taxon>
    </lineage>
</organism>
<dbReference type="EMBL" id="MU006741">
    <property type="protein sequence ID" value="KAF2622867.1"/>
    <property type="molecule type" value="Genomic_DNA"/>
</dbReference>
<gene>
    <name evidence="1" type="ORF">BU25DRAFT_479849</name>
</gene>
<sequence>MARKQHRSRKPYQCGQQSAARSSEQPKAQSNNTYAGLDDGFEEDGECNAHLTKRSSNAVSHRRRNPQVPDDRIPESVPTRVNEDIRKYYEAANTPVAGAGPWLDKPEIPHPTEILPEEPSFTTIETLIKTGEGPRPKKIDGPYDSTKDYLRTEYELLREDALRPLREAVAEVRKDAWKDEAQYDKGVGIYEPVYITALVFSPRGLATRVAFSMSRVKKHIRWEQSKRLITGTLVALSPFGDAFQTTCILATVAARPLSALQQNAPEIDLFFPHYHQPIDPMQKWIMVECRSSFFEASRHTLIALQHMMREPFPLSEHLVDLKMEVEPPAYIQNNPYVDLSTLVSMEEASSFQNVNVLKEWPASDATSLDNSQSRALQRMLTRRVAIVQGPPGTGKTFVSVKAMQVLRDNLRKDDAPIIVTAQTNHAVDQILRHTRSFEPNYIRLGGRSKDPDIKKRTLFEVRSAAPPQKHPHSQKTQTMAAMRKAKVACQSLLAPLEMGKGALDHRVLRRLGLFTKDQAESLEVDDDSILGPSQDAPGELMQQWLGKALTECRRPAGPDDFGWEWEEEDLEIEQLQELEAEASAQDDEDIEALRGEVLMLSDNYRGKGSGILKDQEVQEILATMPDLTMIEYANRGHIYNYLMRQMKKLLLAEVRKVAKDYDEVVQQRRVGLWEEDVNLLSKQRIIGMTTTGLSKYRALIAALRPRVVLVEEAAETMEAPVTVACLPTLEHLILVGDHQQLRPHTQVKAFENAPYHLNLSMFERLVINEVEFDQLTRQRRMIPEIRRLLTPIYNDTLKDHASVKDPNNQPSIMGMGGVNSYFFTHEWNEARDAYSSCFNEPEAKFIVGFVDYLVLNGEAPTGITVLTFYNGQRKRIIHLLRSHPNLRTYPVKVVTVDSYQGEEKVNLLGAIGSMLTVTARNDIVLLSLVRSNKHHVIGFLSNDNRACVALSRAKRGCYLFGNAELLACESGTWGEVVTIMYKTKVPKARAKNSQERRIGYCFPLQCTQHQRKVWLEYVDDWDLIHGGCDYKCKGILSCSHPCPYRCHPFEHDQINCMMQCSTKLTCGHRCMELCSDPCKCQTCDRRAGGHRSMLKPAANSVTSSRPPSSTSRNLLLDSGFQAPANPPPPSGSPDKWHAYVNGGAQADDAQLLQKRREEEAAFQEARRNGTLQSAAAAAAATGAGTSTSGKLIETSPRKPSASVSGNTSLLVDLDINSNYESYQPQPSRGSYAIAARSNKTIYGGSEWSLLD</sequence>
<evidence type="ECO:0000313" key="2">
    <source>
        <dbReference type="Proteomes" id="UP000799754"/>
    </source>
</evidence>
<reference evidence="1" key="1">
    <citation type="journal article" date="2020" name="Stud. Mycol.">
        <title>101 Dothideomycetes genomes: a test case for predicting lifestyles and emergence of pathogens.</title>
        <authorList>
            <person name="Haridas S."/>
            <person name="Albert R."/>
            <person name="Binder M."/>
            <person name="Bloem J."/>
            <person name="Labutti K."/>
            <person name="Salamov A."/>
            <person name="Andreopoulos B."/>
            <person name="Baker S."/>
            <person name="Barry K."/>
            <person name="Bills G."/>
            <person name="Bluhm B."/>
            <person name="Cannon C."/>
            <person name="Castanera R."/>
            <person name="Culley D."/>
            <person name="Daum C."/>
            <person name="Ezra D."/>
            <person name="Gonzalez J."/>
            <person name="Henrissat B."/>
            <person name="Kuo A."/>
            <person name="Liang C."/>
            <person name="Lipzen A."/>
            <person name="Lutzoni F."/>
            <person name="Magnuson J."/>
            <person name="Mondo S."/>
            <person name="Nolan M."/>
            <person name="Ohm R."/>
            <person name="Pangilinan J."/>
            <person name="Park H.-J."/>
            <person name="Ramirez L."/>
            <person name="Alfaro M."/>
            <person name="Sun H."/>
            <person name="Tritt A."/>
            <person name="Yoshinaga Y."/>
            <person name="Zwiers L.-H."/>
            <person name="Turgeon B."/>
            <person name="Goodwin S."/>
            <person name="Spatafora J."/>
            <person name="Crous P."/>
            <person name="Grigoriev I."/>
        </authorList>
    </citation>
    <scope>NUCLEOTIDE SEQUENCE</scope>
    <source>
        <strain evidence="1">CBS 525.71</strain>
    </source>
</reference>
<proteinExistence type="predicted"/>
<name>A0ACB6RPK0_9PLEO</name>
<accession>A0ACB6RPK0</accession>
<keyword evidence="2" id="KW-1185">Reference proteome</keyword>
<evidence type="ECO:0000313" key="1">
    <source>
        <dbReference type="EMBL" id="KAF2622867.1"/>
    </source>
</evidence>
<dbReference type="Proteomes" id="UP000799754">
    <property type="component" value="Unassembled WGS sequence"/>
</dbReference>
<protein>
    <submittedName>
        <fullName evidence="1">Uncharacterized protein</fullName>
    </submittedName>
</protein>
<comment type="caution">
    <text evidence="1">The sequence shown here is derived from an EMBL/GenBank/DDBJ whole genome shotgun (WGS) entry which is preliminary data.</text>
</comment>